<evidence type="ECO:0000313" key="11">
    <source>
        <dbReference type="EMBL" id="KAF3341787.1"/>
    </source>
</evidence>
<dbReference type="InterPro" id="IPR018040">
    <property type="entry name" value="Pectinesterase_Tyr_AS"/>
</dbReference>
<dbReference type="InterPro" id="IPR012334">
    <property type="entry name" value="Pectin_lyas_fold"/>
</dbReference>
<keyword evidence="5 9" id="KW-0063">Aspartyl esterase</keyword>
<dbReference type="GO" id="GO:0045490">
    <property type="term" value="P:pectin catabolic process"/>
    <property type="evidence" value="ECO:0007669"/>
    <property type="project" value="UniProtKB-UniRule"/>
</dbReference>
<evidence type="ECO:0000256" key="5">
    <source>
        <dbReference type="ARBA" id="ARBA00023085"/>
    </source>
</evidence>
<dbReference type="InterPro" id="IPR011050">
    <property type="entry name" value="Pectin_lyase_fold/virulence"/>
</dbReference>
<dbReference type="Gene3D" id="2.160.20.10">
    <property type="entry name" value="Single-stranded right-handed beta-helix, Pectin lyase-like"/>
    <property type="match status" value="1"/>
</dbReference>
<dbReference type="PANTHER" id="PTHR31321">
    <property type="entry name" value="ACYL-COA THIOESTER HYDROLASE YBHC-RELATED"/>
    <property type="match status" value="1"/>
</dbReference>
<dbReference type="GO" id="GO:0042545">
    <property type="term" value="P:cell wall modification"/>
    <property type="evidence" value="ECO:0007669"/>
    <property type="project" value="UniProtKB-UniRule"/>
</dbReference>
<keyword evidence="4 9" id="KW-0378">Hydrolase</keyword>
<comment type="function">
    <text evidence="8 9">Acts in the modification of cell walls via demethylesterification of cell wall pectin.</text>
</comment>
<evidence type="ECO:0000256" key="4">
    <source>
        <dbReference type="ARBA" id="ARBA00022801"/>
    </source>
</evidence>
<proteinExistence type="inferred from homology"/>
<dbReference type="AlphaFoldDB" id="A0A833VI97"/>
<dbReference type="PANTHER" id="PTHR31321:SF98">
    <property type="entry name" value="PECTINESTERASE 67-RELATED"/>
    <property type="match status" value="1"/>
</dbReference>
<keyword evidence="6" id="KW-0325">Glycoprotein</keyword>
<dbReference type="InterPro" id="IPR000070">
    <property type="entry name" value="Pectinesterase_cat"/>
</dbReference>
<keyword evidence="12" id="KW-1185">Reference proteome</keyword>
<evidence type="ECO:0000256" key="7">
    <source>
        <dbReference type="ARBA" id="ARBA00047928"/>
    </source>
</evidence>
<feature type="chain" id="PRO_5033098623" description="Pectinesterase" evidence="9">
    <location>
        <begin position="28"/>
        <end position="342"/>
    </location>
</feature>
<dbReference type="SUPFAM" id="SSF51126">
    <property type="entry name" value="Pectin lyase-like"/>
    <property type="match status" value="1"/>
</dbReference>
<gene>
    <name evidence="11" type="ORF">FCM35_KLT00425</name>
</gene>
<dbReference type="UniPathway" id="UPA00545">
    <property type="reaction ID" value="UER00823"/>
</dbReference>
<keyword evidence="9" id="KW-0964">Secreted</keyword>
<comment type="pathway">
    <text evidence="1 9">Glycan metabolism; pectin degradation; 2-dehydro-3-deoxy-D-gluconate from pectin: step 1/5.</text>
</comment>
<comment type="similarity">
    <text evidence="2">Belongs to the pectinesterase family.</text>
</comment>
<keyword evidence="9" id="KW-0961">Cell wall biogenesis/degradation</keyword>
<dbReference type="PROSITE" id="PS00800">
    <property type="entry name" value="PECTINESTERASE_1"/>
    <property type="match status" value="1"/>
</dbReference>
<evidence type="ECO:0000313" key="12">
    <source>
        <dbReference type="Proteomes" id="UP000623129"/>
    </source>
</evidence>
<dbReference type="EMBL" id="SWLB01000001">
    <property type="protein sequence ID" value="KAF3341787.1"/>
    <property type="molecule type" value="Genomic_DNA"/>
</dbReference>
<name>A0A833VI97_9POAL</name>
<evidence type="ECO:0000256" key="8">
    <source>
        <dbReference type="ARBA" id="ARBA00057335"/>
    </source>
</evidence>
<evidence type="ECO:0000256" key="6">
    <source>
        <dbReference type="ARBA" id="ARBA00023180"/>
    </source>
</evidence>
<sequence>MARPCSSSGGLVVLFLSLCSIFLIVDSTDTKKPLIDAKLLNSKIQVKQTYKVGPEEQYKSVQAAIDAVPEGNSQWVVVHVKAGTYREQVVVPENKPYIYLRGNGKGKTTIVWDECSIDNTKSATFNLEASNFIAFGVTFKNNAERDLPNLARNQSVAAKVSGDKVAFYHCGFYSPHNTLFDHRGRHYYESCYIQGNIDFIFGRGQSLFQSCEIFVLPDGRNDILGSITAQNRKSEKCTSGFVFLKGKVYGVGEVYLGRANEPFSRVIFANTYFSKTISPVGWTNWSYSGDTKGLMIGEHDCHGPGGDPKHRAEWARQFSKEEVEPFLGVDFINGSEWLPVYY</sequence>
<feature type="signal peptide" evidence="9">
    <location>
        <begin position="1"/>
        <end position="27"/>
    </location>
</feature>
<evidence type="ECO:0000256" key="1">
    <source>
        <dbReference type="ARBA" id="ARBA00005184"/>
    </source>
</evidence>
<keyword evidence="9" id="KW-0732">Signal</keyword>
<protein>
    <recommendedName>
        <fullName evidence="3 9">Pectinesterase</fullName>
        <ecNumber evidence="3 9">3.1.1.11</ecNumber>
    </recommendedName>
</protein>
<dbReference type="FunFam" id="2.160.20.10:FF:000013">
    <property type="entry name" value="Pectinesterase"/>
    <property type="match status" value="1"/>
</dbReference>
<evidence type="ECO:0000256" key="9">
    <source>
        <dbReference type="RuleBase" id="RU000589"/>
    </source>
</evidence>
<feature type="domain" description="Pectinesterase catalytic" evidence="10">
    <location>
        <begin position="56"/>
        <end position="334"/>
    </location>
</feature>
<dbReference type="EC" id="3.1.1.11" evidence="3 9"/>
<reference evidence="11" key="1">
    <citation type="submission" date="2020-01" db="EMBL/GenBank/DDBJ databases">
        <title>Genome sequence of Kobresia littledalei, the first chromosome-level genome in the family Cyperaceae.</title>
        <authorList>
            <person name="Qu G."/>
        </authorList>
    </citation>
    <scope>NUCLEOTIDE SEQUENCE</scope>
    <source>
        <strain evidence="11">C.B.Clarke</strain>
        <tissue evidence="11">Leaf</tissue>
    </source>
</reference>
<organism evidence="11 12">
    <name type="scientific">Carex littledalei</name>
    <dbReference type="NCBI Taxonomy" id="544730"/>
    <lineage>
        <taxon>Eukaryota</taxon>
        <taxon>Viridiplantae</taxon>
        <taxon>Streptophyta</taxon>
        <taxon>Embryophyta</taxon>
        <taxon>Tracheophyta</taxon>
        <taxon>Spermatophyta</taxon>
        <taxon>Magnoliopsida</taxon>
        <taxon>Liliopsida</taxon>
        <taxon>Poales</taxon>
        <taxon>Cyperaceae</taxon>
        <taxon>Cyperoideae</taxon>
        <taxon>Cariceae</taxon>
        <taxon>Carex</taxon>
        <taxon>Carex subgen. Euthyceras</taxon>
    </lineage>
</organism>
<comment type="caution">
    <text evidence="11">The sequence shown here is derived from an EMBL/GenBank/DDBJ whole genome shotgun (WGS) entry which is preliminary data.</text>
</comment>
<evidence type="ECO:0000256" key="3">
    <source>
        <dbReference type="ARBA" id="ARBA00013229"/>
    </source>
</evidence>
<comment type="subcellular location">
    <subcellularLocation>
        <location evidence="9">Secreted</location>
        <location evidence="9">Cell wall</location>
    </subcellularLocation>
</comment>
<evidence type="ECO:0000256" key="2">
    <source>
        <dbReference type="ARBA" id="ARBA00008891"/>
    </source>
</evidence>
<accession>A0A833VI97</accession>
<comment type="catalytic activity">
    <reaction evidence="7 9">
        <text>[(1-&gt;4)-alpha-D-galacturonosyl methyl ester](n) + n H2O = [(1-&gt;4)-alpha-D-galacturonosyl](n) + n methanol + n H(+)</text>
        <dbReference type="Rhea" id="RHEA:22380"/>
        <dbReference type="Rhea" id="RHEA-COMP:14570"/>
        <dbReference type="Rhea" id="RHEA-COMP:14573"/>
        <dbReference type="ChEBI" id="CHEBI:15377"/>
        <dbReference type="ChEBI" id="CHEBI:15378"/>
        <dbReference type="ChEBI" id="CHEBI:17790"/>
        <dbReference type="ChEBI" id="CHEBI:140522"/>
        <dbReference type="ChEBI" id="CHEBI:140523"/>
        <dbReference type="EC" id="3.1.1.11"/>
    </reaction>
</comment>
<dbReference type="GO" id="GO:0030599">
    <property type="term" value="F:pectinesterase activity"/>
    <property type="evidence" value="ECO:0007669"/>
    <property type="project" value="UniProtKB-UniRule"/>
</dbReference>
<dbReference type="Proteomes" id="UP000623129">
    <property type="component" value="Unassembled WGS sequence"/>
</dbReference>
<keyword evidence="9" id="KW-0134">Cell wall</keyword>
<dbReference type="OrthoDB" id="2019149at2759"/>
<dbReference type="Pfam" id="PF01095">
    <property type="entry name" value="Pectinesterase"/>
    <property type="match status" value="1"/>
</dbReference>
<evidence type="ECO:0000259" key="10">
    <source>
        <dbReference type="Pfam" id="PF01095"/>
    </source>
</evidence>